<gene>
    <name evidence="6" type="ORF">ACFFGV_04930</name>
</gene>
<evidence type="ECO:0000256" key="1">
    <source>
        <dbReference type="ARBA" id="ARBA00007749"/>
    </source>
</evidence>
<keyword evidence="7" id="KW-1185">Reference proteome</keyword>
<dbReference type="Gene3D" id="3.60.15.10">
    <property type="entry name" value="Ribonuclease Z/Hydroxyacylglutathione hydrolase-like"/>
    <property type="match status" value="1"/>
</dbReference>
<evidence type="ECO:0000259" key="5">
    <source>
        <dbReference type="SMART" id="SM00849"/>
    </source>
</evidence>
<keyword evidence="3" id="KW-0378">Hydrolase</keyword>
<dbReference type="InterPro" id="IPR051013">
    <property type="entry name" value="MBL_superfamily_lactonases"/>
</dbReference>
<accession>A0ABV6LKL1</accession>
<dbReference type="Proteomes" id="UP001589836">
    <property type="component" value="Unassembled WGS sequence"/>
</dbReference>
<reference evidence="6 7" key="1">
    <citation type="submission" date="2024-09" db="EMBL/GenBank/DDBJ databases">
        <authorList>
            <person name="Sun Q."/>
            <person name="Mori K."/>
        </authorList>
    </citation>
    <scope>NUCLEOTIDE SEQUENCE [LARGE SCALE GENOMIC DNA]</scope>
    <source>
        <strain evidence="6 7">NCAIM B.02529</strain>
    </source>
</reference>
<dbReference type="SUPFAM" id="SSF56281">
    <property type="entry name" value="Metallo-hydrolase/oxidoreductase"/>
    <property type="match status" value="1"/>
</dbReference>
<dbReference type="Pfam" id="PF00753">
    <property type="entry name" value="Lactamase_B"/>
    <property type="match status" value="1"/>
</dbReference>
<keyword evidence="2" id="KW-0479">Metal-binding</keyword>
<evidence type="ECO:0000256" key="4">
    <source>
        <dbReference type="ARBA" id="ARBA00022833"/>
    </source>
</evidence>
<name>A0ABV6LKL1_9BACI</name>
<dbReference type="SMART" id="SM00849">
    <property type="entry name" value="Lactamase_B"/>
    <property type="match status" value="1"/>
</dbReference>
<dbReference type="RefSeq" id="WP_377345457.1">
    <property type="nucleotide sequence ID" value="NZ_JBHLTP010000003.1"/>
</dbReference>
<evidence type="ECO:0000256" key="2">
    <source>
        <dbReference type="ARBA" id="ARBA00022723"/>
    </source>
</evidence>
<dbReference type="InterPro" id="IPR036866">
    <property type="entry name" value="RibonucZ/Hydroxyglut_hydro"/>
</dbReference>
<organism evidence="6 7">
    <name type="scientific">Pontibacillus salicampi</name>
    <dbReference type="NCBI Taxonomy" id="1449801"/>
    <lineage>
        <taxon>Bacteria</taxon>
        <taxon>Bacillati</taxon>
        <taxon>Bacillota</taxon>
        <taxon>Bacilli</taxon>
        <taxon>Bacillales</taxon>
        <taxon>Bacillaceae</taxon>
        <taxon>Pontibacillus</taxon>
    </lineage>
</organism>
<feature type="domain" description="Metallo-beta-lactamase" evidence="5">
    <location>
        <begin position="47"/>
        <end position="236"/>
    </location>
</feature>
<protein>
    <submittedName>
        <fullName evidence="6">MBL fold metallo-hydrolase</fullName>
    </submittedName>
</protein>
<proteinExistence type="inferred from homology"/>
<evidence type="ECO:0000256" key="3">
    <source>
        <dbReference type="ARBA" id="ARBA00022801"/>
    </source>
</evidence>
<comment type="caution">
    <text evidence="6">The sequence shown here is derived from an EMBL/GenBank/DDBJ whole genome shotgun (WGS) entry which is preliminary data.</text>
</comment>
<evidence type="ECO:0000313" key="7">
    <source>
        <dbReference type="Proteomes" id="UP001589836"/>
    </source>
</evidence>
<keyword evidence="4" id="KW-0862">Zinc</keyword>
<evidence type="ECO:0000313" key="6">
    <source>
        <dbReference type="EMBL" id="MFC0522935.1"/>
    </source>
</evidence>
<sequence length="260" mass="29271">MNTYSFPIGNFSALVISDGGMPVTKEFFFAETPDHLVQGFPANFQAPLNFIHITTDNKNILIDTGFGSRCKDAGQLLHNLAKHGINKYDIDEVILTHGHLDHIGGAVIEGEPSFPNATYYLRIEEWDMWAANKESEEYQILSRLENSITFIHKDVEILPGIKLFLTPGHTDGHLSVMVQSESQRLLIVSDLLNDPSTLNHLSSHIGLEVSPEKGSQTRKAIIDFAKQQGIMLFVCHYPFPGLGFIEDHNNNHKWIPYFKE</sequence>
<dbReference type="PANTHER" id="PTHR42978">
    <property type="entry name" value="QUORUM-QUENCHING LACTONASE YTNP-RELATED-RELATED"/>
    <property type="match status" value="1"/>
</dbReference>
<dbReference type="EMBL" id="JBHLTP010000003">
    <property type="protein sequence ID" value="MFC0522935.1"/>
    <property type="molecule type" value="Genomic_DNA"/>
</dbReference>
<dbReference type="InterPro" id="IPR001279">
    <property type="entry name" value="Metallo-B-lactamas"/>
</dbReference>
<comment type="similarity">
    <text evidence="1">Belongs to the metallo-beta-lactamase superfamily.</text>
</comment>